<dbReference type="GO" id="GO:0016226">
    <property type="term" value="P:iron-sulfur cluster assembly"/>
    <property type="evidence" value="ECO:0007669"/>
    <property type="project" value="TreeGrafter"/>
</dbReference>
<evidence type="ECO:0000256" key="1">
    <source>
        <dbReference type="RuleBase" id="RU003860"/>
    </source>
</evidence>
<gene>
    <name evidence="2" type="ORF">LEP1GSC081_1624</name>
</gene>
<dbReference type="InterPro" id="IPR036065">
    <property type="entry name" value="BolA-like_sf"/>
</dbReference>
<dbReference type="RefSeq" id="WP_000008605.1">
    <property type="nucleotide sequence ID" value="NZ_AHMY02000051.1"/>
</dbReference>
<reference evidence="2 3" key="1">
    <citation type="submission" date="2012-10" db="EMBL/GenBank/DDBJ databases">
        <authorList>
            <person name="Harkins D.M."/>
            <person name="Durkin A.S."/>
            <person name="Brinkac L.M."/>
            <person name="Selengut J.D."/>
            <person name="Sanka R."/>
            <person name="DePew J."/>
            <person name="Purushe J."/>
            <person name="Peacock S.J."/>
            <person name="Thaipadungpanit J."/>
            <person name="Wuthiekanun V.W."/>
            <person name="Day N.P."/>
            <person name="Vinetz J.M."/>
            <person name="Sutton G.G."/>
            <person name="Nelson W.C."/>
            <person name="Fouts D.E."/>
        </authorList>
    </citation>
    <scope>NUCLEOTIDE SEQUENCE [LARGE SCALE GENOMIC DNA]</scope>
    <source>
        <strain evidence="2 3">H1</strain>
    </source>
</reference>
<evidence type="ECO:0000313" key="2">
    <source>
        <dbReference type="EMBL" id="EKO14762.1"/>
    </source>
</evidence>
<dbReference type="EMBL" id="AHMY02000051">
    <property type="protein sequence ID" value="EKO14762.1"/>
    <property type="molecule type" value="Genomic_DNA"/>
</dbReference>
<dbReference type="GeneID" id="61141703"/>
<sequence>MSFKEEIRSQLISYLNPTYIEVEDFSAQHSGHIGNPENKPEGTHIKIVLASPSFLGKSKLEQHRMVYSILKPWIDRGLHAITLETSS</sequence>
<dbReference type="PANTHER" id="PTHR46230">
    <property type="match status" value="1"/>
</dbReference>
<comment type="similarity">
    <text evidence="1">Belongs to the BolA/IbaG family.</text>
</comment>
<dbReference type="Pfam" id="PF01722">
    <property type="entry name" value="BolA"/>
    <property type="match status" value="1"/>
</dbReference>
<dbReference type="Gene3D" id="3.30.300.90">
    <property type="entry name" value="BolA-like"/>
    <property type="match status" value="1"/>
</dbReference>
<name>A0A0E2B0V2_9LEPT</name>
<accession>A0A0E2B0V2</accession>
<dbReference type="SUPFAM" id="SSF82657">
    <property type="entry name" value="BolA-like"/>
    <property type="match status" value="1"/>
</dbReference>
<dbReference type="AlphaFoldDB" id="A0A0E2B0V2"/>
<dbReference type="PANTHER" id="PTHR46230:SF7">
    <property type="entry name" value="BOLA-LIKE PROTEIN 1"/>
    <property type="match status" value="1"/>
</dbReference>
<protein>
    <submittedName>
        <fullName evidence="2">BolA-like protein</fullName>
    </submittedName>
</protein>
<proteinExistence type="inferred from homology"/>
<dbReference type="Proteomes" id="UP000006253">
    <property type="component" value="Unassembled WGS sequence"/>
</dbReference>
<evidence type="ECO:0000313" key="3">
    <source>
        <dbReference type="Proteomes" id="UP000006253"/>
    </source>
</evidence>
<dbReference type="PIRSF" id="PIRSF003113">
    <property type="entry name" value="BolA"/>
    <property type="match status" value="1"/>
</dbReference>
<comment type="caution">
    <text evidence="2">The sequence shown here is derived from an EMBL/GenBank/DDBJ whole genome shotgun (WGS) entry which is preliminary data.</text>
</comment>
<dbReference type="InterPro" id="IPR002634">
    <property type="entry name" value="BolA"/>
</dbReference>
<organism evidence="2 3">
    <name type="scientific">Leptospira kirschneri str. H1</name>
    <dbReference type="NCBI Taxonomy" id="1049966"/>
    <lineage>
        <taxon>Bacteria</taxon>
        <taxon>Pseudomonadati</taxon>
        <taxon>Spirochaetota</taxon>
        <taxon>Spirochaetia</taxon>
        <taxon>Leptospirales</taxon>
        <taxon>Leptospiraceae</taxon>
        <taxon>Leptospira</taxon>
    </lineage>
</organism>